<evidence type="ECO:0000313" key="7">
    <source>
        <dbReference type="Proteomes" id="UP001598673"/>
    </source>
</evidence>
<comment type="similarity">
    <text evidence="1">Belongs to the LysR transcriptional regulatory family.</text>
</comment>
<dbReference type="PRINTS" id="PR00039">
    <property type="entry name" value="HTHLYSR"/>
</dbReference>
<keyword evidence="7" id="KW-1185">Reference proteome</keyword>
<dbReference type="InterPro" id="IPR036390">
    <property type="entry name" value="WH_DNA-bd_sf"/>
</dbReference>
<dbReference type="SUPFAM" id="SSF46785">
    <property type="entry name" value="Winged helix' DNA-binding domain"/>
    <property type="match status" value="1"/>
</dbReference>
<evidence type="ECO:0000259" key="5">
    <source>
        <dbReference type="PROSITE" id="PS50931"/>
    </source>
</evidence>
<dbReference type="InterPro" id="IPR036388">
    <property type="entry name" value="WH-like_DNA-bd_sf"/>
</dbReference>
<dbReference type="EMBL" id="JBHXCV010000003">
    <property type="protein sequence ID" value="MFD6792831.1"/>
    <property type="molecule type" value="Genomic_DNA"/>
</dbReference>
<name>A0ABW6G0W3_9PSEU</name>
<dbReference type="InterPro" id="IPR000847">
    <property type="entry name" value="LysR_HTH_N"/>
</dbReference>
<dbReference type="Pfam" id="PF03466">
    <property type="entry name" value="LysR_substrate"/>
    <property type="match status" value="1"/>
</dbReference>
<proteinExistence type="inferred from homology"/>
<protein>
    <submittedName>
        <fullName evidence="6">LysR family transcriptional regulator</fullName>
    </submittedName>
</protein>
<evidence type="ECO:0000256" key="4">
    <source>
        <dbReference type="ARBA" id="ARBA00023163"/>
    </source>
</evidence>
<reference evidence="6 7" key="1">
    <citation type="submission" date="2024-09" db="EMBL/GenBank/DDBJ databases">
        <title>The Natural Products Discovery Center: Release of the First 8490 Sequenced Strains for Exploring Actinobacteria Biosynthetic Diversity.</title>
        <authorList>
            <person name="Kalkreuter E."/>
            <person name="Kautsar S.A."/>
            <person name="Yang D."/>
            <person name="Bader C.D."/>
            <person name="Teijaro C.N."/>
            <person name="Fluegel L."/>
            <person name="Davis C.M."/>
            <person name="Simpson J.R."/>
            <person name="Lauterbach L."/>
            <person name="Steele A.D."/>
            <person name="Gui C."/>
            <person name="Meng S."/>
            <person name="Li G."/>
            <person name="Viehrig K."/>
            <person name="Ye F."/>
            <person name="Su P."/>
            <person name="Kiefer A.F."/>
            <person name="Nichols A."/>
            <person name="Cepeda A.J."/>
            <person name="Yan W."/>
            <person name="Fan B."/>
            <person name="Jiang Y."/>
            <person name="Adhikari A."/>
            <person name="Zheng C.-J."/>
            <person name="Schuster L."/>
            <person name="Cowan T.M."/>
            <person name="Smanski M.J."/>
            <person name="Chevrette M.G."/>
            <person name="De Carvalho L.P.S."/>
            <person name="Shen B."/>
        </authorList>
    </citation>
    <scope>NUCLEOTIDE SEQUENCE [LARGE SCALE GENOMIC DNA]</scope>
    <source>
        <strain evidence="6 7">NPDC060353</strain>
    </source>
</reference>
<evidence type="ECO:0000256" key="2">
    <source>
        <dbReference type="ARBA" id="ARBA00023015"/>
    </source>
</evidence>
<dbReference type="PANTHER" id="PTHR30346:SF28">
    <property type="entry name" value="HTH-TYPE TRANSCRIPTIONAL REGULATOR CYNR"/>
    <property type="match status" value="1"/>
</dbReference>
<dbReference type="Proteomes" id="UP001598673">
    <property type="component" value="Unassembled WGS sequence"/>
</dbReference>
<dbReference type="InterPro" id="IPR005119">
    <property type="entry name" value="LysR_subst-bd"/>
</dbReference>
<accession>A0ABW6G0W3</accession>
<evidence type="ECO:0000256" key="3">
    <source>
        <dbReference type="ARBA" id="ARBA00023125"/>
    </source>
</evidence>
<dbReference type="Gene3D" id="3.40.190.290">
    <property type="match status" value="1"/>
</dbReference>
<dbReference type="SUPFAM" id="SSF53850">
    <property type="entry name" value="Periplasmic binding protein-like II"/>
    <property type="match status" value="1"/>
</dbReference>
<dbReference type="RefSeq" id="WP_258937606.1">
    <property type="nucleotide sequence ID" value="NZ_JANBBF010000012.1"/>
</dbReference>
<gene>
    <name evidence="6" type="ORF">ACFWGY_05800</name>
</gene>
<feature type="domain" description="HTH lysR-type" evidence="5">
    <location>
        <begin position="1"/>
        <end position="58"/>
    </location>
</feature>
<dbReference type="Gene3D" id="1.10.10.10">
    <property type="entry name" value="Winged helix-like DNA-binding domain superfamily/Winged helix DNA-binding domain"/>
    <property type="match status" value="1"/>
</dbReference>
<evidence type="ECO:0000313" key="6">
    <source>
        <dbReference type="EMBL" id="MFD6792831.1"/>
    </source>
</evidence>
<evidence type="ECO:0000256" key="1">
    <source>
        <dbReference type="ARBA" id="ARBA00009437"/>
    </source>
</evidence>
<keyword evidence="4" id="KW-0804">Transcription</keyword>
<comment type="caution">
    <text evidence="6">The sequence shown here is derived from an EMBL/GenBank/DDBJ whole genome shotgun (WGS) entry which is preliminary data.</text>
</comment>
<keyword evidence="3" id="KW-0238">DNA-binding</keyword>
<dbReference type="PANTHER" id="PTHR30346">
    <property type="entry name" value="TRANSCRIPTIONAL DUAL REGULATOR HCAR-RELATED"/>
    <property type="match status" value="1"/>
</dbReference>
<keyword evidence="2" id="KW-0805">Transcription regulation</keyword>
<organism evidence="6 7">
    <name type="scientific">Prauserella salsuginis</name>
    <dbReference type="NCBI Taxonomy" id="387889"/>
    <lineage>
        <taxon>Bacteria</taxon>
        <taxon>Bacillati</taxon>
        <taxon>Actinomycetota</taxon>
        <taxon>Actinomycetes</taxon>
        <taxon>Pseudonocardiales</taxon>
        <taxon>Pseudonocardiaceae</taxon>
        <taxon>Prauserella</taxon>
        <taxon>Prauserella salsuginis group</taxon>
    </lineage>
</organism>
<dbReference type="Pfam" id="PF00126">
    <property type="entry name" value="HTH_1"/>
    <property type="match status" value="1"/>
</dbReference>
<sequence length="302" mass="32927">MEVRELEWFIALARTENVTSAADRLHISQPTLSRALGRLERKLGVKLFDRQQNRLYLSKFGEIFQSHVLRAITELEQGEERVRTLADPECGTVSLGFLHSFGGWLVPSVLDRYRTIAPTTTFELMGAAMDSIVDAVRDGRLDVGFVAPEPVAIDVLWVPLGREILCLEVPEGDEFEGRAEISIAEIGRRQMLALGEEYGLRHVVDRLFDDAGVVPQISIEATELSTLKALVRHGSGIAIVPLPPDGGSSSTIIPISDENAFRFYGAVTRQCGPTGSAARSFVDFVAGEADVRSLGGEHGAAV</sequence>
<dbReference type="PROSITE" id="PS50931">
    <property type="entry name" value="HTH_LYSR"/>
    <property type="match status" value="1"/>
</dbReference>